<keyword evidence="6" id="KW-1185">Reference proteome</keyword>
<dbReference type="PANTHER" id="PTHR16083">
    <property type="entry name" value="LEUCINE RICH REPEAT CONTAINING PROTEIN"/>
    <property type="match status" value="1"/>
</dbReference>
<organism evidence="5 6">
    <name type="scientific">Protea cynaroides</name>
    <dbReference type="NCBI Taxonomy" id="273540"/>
    <lineage>
        <taxon>Eukaryota</taxon>
        <taxon>Viridiplantae</taxon>
        <taxon>Streptophyta</taxon>
        <taxon>Embryophyta</taxon>
        <taxon>Tracheophyta</taxon>
        <taxon>Spermatophyta</taxon>
        <taxon>Magnoliopsida</taxon>
        <taxon>Proteales</taxon>
        <taxon>Proteaceae</taxon>
        <taxon>Protea</taxon>
    </lineage>
</organism>
<keyword evidence="2" id="KW-0677">Repeat</keyword>
<dbReference type="InterPro" id="IPR058546">
    <property type="entry name" value="RPS4B/Roq1-like_LRR"/>
</dbReference>
<keyword evidence="3" id="KW-0611">Plant defense</keyword>
<dbReference type="PROSITE" id="PS51450">
    <property type="entry name" value="LRR"/>
    <property type="match status" value="2"/>
</dbReference>
<reference evidence="5" key="1">
    <citation type="journal article" date="2023" name="Plant J.">
        <title>The genome of the king protea, Protea cynaroides.</title>
        <authorList>
            <person name="Chang J."/>
            <person name="Duong T.A."/>
            <person name="Schoeman C."/>
            <person name="Ma X."/>
            <person name="Roodt D."/>
            <person name="Barker N."/>
            <person name="Li Z."/>
            <person name="Van de Peer Y."/>
            <person name="Mizrachi E."/>
        </authorList>
    </citation>
    <scope>NUCLEOTIDE SEQUENCE</scope>
    <source>
        <tissue evidence="5">Young leaves</tissue>
    </source>
</reference>
<evidence type="ECO:0000256" key="3">
    <source>
        <dbReference type="ARBA" id="ARBA00022821"/>
    </source>
</evidence>
<dbReference type="Pfam" id="PF00560">
    <property type="entry name" value="LRR_1"/>
    <property type="match status" value="1"/>
</dbReference>
<feature type="domain" description="Disease resistance protein RPS4B/Roq1-like leucine-rich repeats" evidence="4">
    <location>
        <begin position="147"/>
        <end position="316"/>
    </location>
</feature>
<keyword evidence="1" id="KW-0433">Leucine-rich repeat</keyword>
<dbReference type="SMART" id="SM00369">
    <property type="entry name" value="LRR_TYP"/>
    <property type="match status" value="5"/>
</dbReference>
<protein>
    <recommendedName>
        <fullName evidence="4">Disease resistance protein RPS4B/Roq1-like leucine-rich repeats domain-containing protein</fullName>
    </recommendedName>
</protein>
<evidence type="ECO:0000313" key="5">
    <source>
        <dbReference type="EMBL" id="KAJ4960389.1"/>
    </source>
</evidence>
<evidence type="ECO:0000256" key="1">
    <source>
        <dbReference type="ARBA" id="ARBA00022614"/>
    </source>
</evidence>
<accession>A0A9Q0H6Z4</accession>
<gene>
    <name evidence="5" type="ORF">NE237_020299</name>
</gene>
<dbReference type="EMBL" id="JAMYWD010000009">
    <property type="protein sequence ID" value="KAJ4960389.1"/>
    <property type="molecule type" value="Genomic_DNA"/>
</dbReference>
<dbReference type="AlphaFoldDB" id="A0A9Q0H6Z4"/>
<dbReference type="Pfam" id="PF23286">
    <property type="entry name" value="LRR_13"/>
    <property type="match status" value="1"/>
</dbReference>
<dbReference type="SUPFAM" id="SSF52058">
    <property type="entry name" value="L domain-like"/>
    <property type="match status" value="2"/>
</dbReference>
<dbReference type="OrthoDB" id="837812at2759"/>
<name>A0A9Q0H6Z4_9MAGN</name>
<comment type="caution">
    <text evidence="5">The sequence shown here is derived from an EMBL/GenBank/DDBJ whole genome shotgun (WGS) entry which is preliminary data.</text>
</comment>
<evidence type="ECO:0000259" key="4">
    <source>
        <dbReference type="Pfam" id="PF23286"/>
    </source>
</evidence>
<dbReference type="Gene3D" id="3.80.10.10">
    <property type="entry name" value="Ribonuclease Inhibitor"/>
    <property type="match status" value="2"/>
</dbReference>
<sequence length="630" mass="70084">MVKKDLFKELRWLCWHEFPLSYLPNNFCLENLVVLDLQYSIISQVWKGSKVQVWKESKLEVLEKLKVVNLDHCLNLTKTPDFLRLPSLEILTLEGCTNLDEVHESIGDLNNLLILNLKDCKKLWGLPRSIWKLRSLQSLILSGCSKISELPEELGNMESLTELLADGTAVRKLPISIGLLRNLKSLSLGGWKGSQSKSWRSNIWSLVSPRSDNAITSLPASFSGLSSLTRLSLRDCNLSGMLPNDLGSLSSLQELDLAFNNFCNLPASISHLPQLQSLWLQNCTKLGSLPELPSSLRYLEANGCTSMENLSNLASASSLQRLDLSQNNICSLPADISGLSQLQILTLRNCPRLQSLPMLPSNIMALDAEGCIVMERLASLANLKKLKSLFLNSCSKLIEVKGLERLETTPTVHMQMCNGLASTFKDNLFQGMNEPGIIDTFLPGGDIPDRLSFRSAGSTLYFEVPQLSNHKIQGLIICAVYAADKEEDVITEGPEATFINRTKGLDWKHSPKINGILVTNQDHMWVSNIAEATFVDQLEGGDQVDVSIEMGDPIKVKKCGIHLFQVMSSPYDLGAESGHKEDDTAGCSCCRFTEEQDLEWLTGPCPEMNSREVNQSSFGNSFFRRFIRDI</sequence>
<dbReference type="InterPro" id="IPR001611">
    <property type="entry name" value="Leu-rich_rpt"/>
</dbReference>
<dbReference type="PANTHER" id="PTHR16083:SF25">
    <property type="entry name" value="C-JID DOMAIN-CONTAINING PROTEIN"/>
    <property type="match status" value="1"/>
</dbReference>
<evidence type="ECO:0000313" key="6">
    <source>
        <dbReference type="Proteomes" id="UP001141806"/>
    </source>
</evidence>
<dbReference type="InterPro" id="IPR032675">
    <property type="entry name" value="LRR_dom_sf"/>
</dbReference>
<dbReference type="InterPro" id="IPR003591">
    <property type="entry name" value="Leu-rich_rpt_typical-subtyp"/>
</dbReference>
<evidence type="ECO:0000256" key="2">
    <source>
        <dbReference type="ARBA" id="ARBA00022737"/>
    </source>
</evidence>
<proteinExistence type="predicted"/>
<dbReference type="Proteomes" id="UP001141806">
    <property type="component" value="Unassembled WGS sequence"/>
</dbReference>